<evidence type="ECO:0000313" key="3">
    <source>
        <dbReference type="Proteomes" id="UP000034196"/>
    </source>
</evidence>
<gene>
    <name evidence="2" type="ORF">WN71_005230</name>
</gene>
<dbReference type="Proteomes" id="UP000034196">
    <property type="component" value="Unassembled WGS sequence"/>
</dbReference>
<name>A0A1J4P2M0_9ACTN</name>
<dbReference type="EMBL" id="LAVA02000011">
    <property type="protein sequence ID" value="OIJ68867.1"/>
    <property type="molecule type" value="Genomic_DNA"/>
</dbReference>
<sequence length="98" mass="9746">MISPRRIVAAVGLAVGVTGLAAPLAQAAPQASGQLNPVSTLDSIAASGIPAEEQGRLPHLRDELAALNGVNGLSELGQLHQVTDLAAPVTGLLPGIEA</sequence>
<keyword evidence="1" id="KW-0732">Signal</keyword>
<feature type="signal peptide" evidence="1">
    <location>
        <begin position="1"/>
        <end position="27"/>
    </location>
</feature>
<accession>A0A1J4P2M0</accession>
<dbReference type="RefSeq" id="WP_046587325.1">
    <property type="nucleotide sequence ID" value="NZ_LAVA02000011.1"/>
</dbReference>
<evidence type="ECO:0008006" key="4">
    <source>
        <dbReference type="Google" id="ProtNLM"/>
    </source>
</evidence>
<proteinExistence type="predicted"/>
<organism evidence="2 3">
    <name type="scientific">Streptomyces mangrovisoli</name>
    <dbReference type="NCBI Taxonomy" id="1428628"/>
    <lineage>
        <taxon>Bacteria</taxon>
        <taxon>Bacillati</taxon>
        <taxon>Actinomycetota</taxon>
        <taxon>Actinomycetes</taxon>
        <taxon>Kitasatosporales</taxon>
        <taxon>Streptomycetaceae</taxon>
        <taxon>Streptomyces</taxon>
    </lineage>
</organism>
<feature type="chain" id="PRO_5018072094" description="Secreted protein" evidence="1">
    <location>
        <begin position="28"/>
        <end position="98"/>
    </location>
</feature>
<protein>
    <recommendedName>
        <fullName evidence="4">Secreted protein</fullName>
    </recommendedName>
</protein>
<dbReference type="OrthoDB" id="4303023at2"/>
<reference evidence="2" key="1">
    <citation type="submission" date="2016-10" db="EMBL/GenBank/DDBJ databases">
        <title>Genome sequence of Streptomyces mangrovisoli MUSC 149.</title>
        <authorList>
            <person name="Lee L.-H."/>
            <person name="Ser H.-L."/>
        </authorList>
    </citation>
    <scope>NUCLEOTIDE SEQUENCE [LARGE SCALE GENOMIC DNA]</scope>
    <source>
        <strain evidence="2">MUSC 149</strain>
    </source>
</reference>
<comment type="caution">
    <text evidence="2">The sequence shown here is derived from an EMBL/GenBank/DDBJ whole genome shotgun (WGS) entry which is preliminary data.</text>
</comment>
<evidence type="ECO:0000256" key="1">
    <source>
        <dbReference type="SAM" id="SignalP"/>
    </source>
</evidence>
<dbReference type="STRING" id="1428628.WN71_005230"/>
<dbReference type="AlphaFoldDB" id="A0A1J4P2M0"/>
<evidence type="ECO:0000313" key="2">
    <source>
        <dbReference type="EMBL" id="OIJ68867.1"/>
    </source>
</evidence>
<keyword evidence="3" id="KW-1185">Reference proteome</keyword>